<protein>
    <submittedName>
        <fullName evidence="11">D-alanyl-D-alanine carboxypeptidase</fullName>
    </submittedName>
</protein>
<keyword evidence="4" id="KW-0133">Cell shape</keyword>
<evidence type="ECO:0000256" key="6">
    <source>
        <dbReference type="ARBA" id="ARBA00023316"/>
    </source>
</evidence>
<evidence type="ECO:0000256" key="8">
    <source>
        <dbReference type="PIRSR" id="PIRSR618044-2"/>
    </source>
</evidence>
<dbReference type="PANTHER" id="PTHR21581">
    <property type="entry name" value="D-ALANYL-D-ALANINE CARBOXYPEPTIDASE"/>
    <property type="match status" value="1"/>
</dbReference>
<dbReference type="GO" id="GO:0009002">
    <property type="term" value="F:serine-type D-Ala-D-Ala carboxypeptidase activity"/>
    <property type="evidence" value="ECO:0007669"/>
    <property type="project" value="InterPro"/>
</dbReference>
<comment type="caution">
    <text evidence="11">The sequence shown here is derived from an EMBL/GenBank/DDBJ whole genome shotgun (WGS) entry which is preliminary data.</text>
</comment>
<evidence type="ECO:0000256" key="9">
    <source>
        <dbReference type="RuleBase" id="RU004016"/>
    </source>
</evidence>
<evidence type="ECO:0000259" key="10">
    <source>
        <dbReference type="Pfam" id="PF00768"/>
    </source>
</evidence>
<keyword evidence="6" id="KW-0961">Cell wall biogenesis/degradation</keyword>
<dbReference type="InterPro" id="IPR001967">
    <property type="entry name" value="Peptidase_S11_N"/>
</dbReference>
<dbReference type="AlphaFoldDB" id="A0A9D1KAL9"/>
<feature type="non-terminal residue" evidence="11">
    <location>
        <position position="325"/>
    </location>
</feature>
<evidence type="ECO:0000256" key="4">
    <source>
        <dbReference type="ARBA" id="ARBA00022960"/>
    </source>
</evidence>
<reference evidence="11" key="1">
    <citation type="submission" date="2020-10" db="EMBL/GenBank/DDBJ databases">
        <authorList>
            <person name="Gilroy R."/>
        </authorList>
    </citation>
    <scope>NUCLEOTIDE SEQUENCE</scope>
    <source>
        <strain evidence="11">14508</strain>
    </source>
</reference>
<dbReference type="GO" id="GO:0008360">
    <property type="term" value="P:regulation of cell shape"/>
    <property type="evidence" value="ECO:0007669"/>
    <property type="project" value="UniProtKB-KW"/>
</dbReference>
<evidence type="ECO:0000256" key="3">
    <source>
        <dbReference type="ARBA" id="ARBA00022801"/>
    </source>
</evidence>
<evidence type="ECO:0000256" key="7">
    <source>
        <dbReference type="PIRSR" id="PIRSR618044-1"/>
    </source>
</evidence>
<sequence>MFKKIVYPFMCVLLLVVGILCIQYEKDAPALQKIMPVQAIDLNLNCGASYLIEEKTGKVLYAQNETERLKPASMTKMMGLLLICEQIDQKKISLDDIVMISASAAAMGGSQVFLEVNEQMSVHDLLKSVCISSANDAMYALGEFVATTNDRFVELMNQKAKELNLENTHFVNVTGFDDDNHYTCAKDMAIIAQNLLQYPDLILPYTSMYDGYIRENSEQPFWLVNTNKLIRFYEGMDGLKTGYTSQSGFCLTATAKRNNVRLISVIMKADTSANRNEMTKTLLDYGFSKLEAKTLYQANDKVATIEIKKAKQPIVDVYTPQDIQV</sequence>
<evidence type="ECO:0000313" key="12">
    <source>
        <dbReference type="Proteomes" id="UP000886893"/>
    </source>
</evidence>
<evidence type="ECO:0000256" key="1">
    <source>
        <dbReference type="ARBA" id="ARBA00007164"/>
    </source>
</evidence>
<dbReference type="EMBL" id="DVKI01000161">
    <property type="protein sequence ID" value="HIT17753.1"/>
    <property type="molecule type" value="Genomic_DNA"/>
</dbReference>
<evidence type="ECO:0000313" key="11">
    <source>
        <dbReference type="EMBL" id="HIT17753.1"/>
    </source>
</evidence>
<dbReference type="SUPFAM" id="SSF56601">
    <property type="entry name" value="beta-lactamase/transpeptidase-like"/>
    <property type="match status" value="1"/>
</dbReference>
<keyword evidence="11" id="KW-0645">Protease</keyword>
<keyword evidence="3" id="KW-0378">Hydrolase</keyword>
<accession>A0A9D1KAL9</accession>
<dbReference type="PRINTS" id="PR00725">
    <property type="entry name" value="DADACBPTASE1"/>
</dbReference>
<dbReference type="GO" id="GO:0071555">
    <property type="term" value="P:cell wall organization"/>
    <property type="evidence" value="ECO:0007669"/>
    <property type="project" value="UniProtKB-KW"/>
</dbReference>
<keyword evidence="2" id="KW-0732">Signal</keyword>
<evidence type="ECO:0000256" key="5">
    <source>
        <dbReference type="ARBA" id="ARBA00022984"/>
    </source>
</evidence>
<dbReference type="Gene3D" id="3.40.710.10">
    <property type="entry name" value="DD-peptidase/beta-lactamase superfamily"/>
    <property type="match status" value="1"/>
</dbReference>
<keyword evidence="11" id="KW-0121">Carboxypeptidase</keyword>
<comment type="similarity">
    <text evidence="1 9">Belongs to the peptidase S11 family.</text>
</comment>
<feature type="binding site" evidence="8">
    <location>
        <position position="240"/>
    </location>
    <ligand>
        <name>substrate</name>
    </ligand>
</feature>
<dbReference type="InterPro" id="IPR012338">
    <property type="entry name" value="Beta-lactam/transpept-like"/>
</dbReference>
<feature type="active site" evidence="7">
    <location>
        <position position="133"/>
    </location>
</feature>
<feature type="active site" description="Acyl-ester intermediate" evidence="7">
    <location>
        <position position="73"/>
    </location>
</feature>
<proteinExistence type="inferred from homology"/>
<name>A0A9D1KAL9_9FIRM</name>
<evidence type="ECO:0000256" key="2">
    <source>
        <dbReference type="ARBA" id="ARBA00022729"/>
    </source>
</evidence>
<dbReference type="Proteomes" id="UP000886893">
    <property type="component" value="Unassembled WGS sequence"/>
</dbReference>
<reference evidence="11" key="2">
    <citation type="journal article" date="2021" name="PeerJ">
        <title>Extensive microbial diversity within the chicken gut microbiome revealed by metagenomics and culture.</title>
        <authorList>
            <person name="Gilroy R."/>
            <person name="Ravi A."/>
            <person name="Getino M."/>
            <person name="Pursley I."/>
            <person name="Horton D.L."/>
            <person name="Alikhan N.F."/>
            <person name="Baker D."/>
            <person name="Gharbi K."/>
            <person name="Hall N."/>
            <person name="Watson M."/>
            <person name="Adriaenssens E.M."/>
            <person name="Foster-Nyarko E."/>
            <person name="Jarju S."/>
            <person name="Secka A."/>
            <person name="Antonio M."/>
            <person name="Oren A."/>
            <person name="Chaudhuri R.R."/>
            <person name="La Ragione R."/>
            <person name="Hildebrand F."/>
            <person name="Pallen M.J."/>
        </authorList>
    </citation>
    <scope>NUCLEOTIDE SEQUENCE</scope>
    <source>
        <strain evidence="11">14508</strain>
    </source>
</reference>
<feature type="active site" description="Proton acceptor" evidence="7">
    <location>
        <position position="76"/>
    </location>
</feature>
<gene>
    <name evidence="11" type="ORF">IAD04_05210</name>
</gene>
<dbReference type="PANTHER" id="PTHR21581:SF6">
    <property type="entry name" value="TRAFFICKING PROTEIN PARTICLE COMPLEX SUBUNIT 12"/>
    <property type="match status" value="1"/>
</dbReference>
<feature type="domain" description="Peptidase S11 D-alanyl-D-alanine carboxypeptidase A N-terminal" evidence="10">
    <location>
        <begin position="43"/>
        <end position="271"/>
    </location>
</feature>
<dbReference type="GO" id="GO:0009252">
    <property type="term" value="P:peptidoglycan biosynthetic process"/>
    <property type="evidence" value="ECO:0007669"/>
    <property type="project" value="UniProtKB-KW"/>
</dbReference>
<dbReference type="Pfam" id="PF00768">
    <property type="entry name" value="Peptidase_S11"/>
    <property type="match status" value="1"/>
</dbReference>
<organism evidence="11 12">
    <name type="scientific">Candidatus Caccosoma faecigallinarum</name>
    <dbReference type="NCBI Taxonomy" id="2840720"/>
    <lineage>
        <taxon>Bacteria</taxon>
        <taxon>Bacillati</taxon>
        <taxon>Bacillota</taxon>
        <taxon>Bacillota incertae sedis</taxon>
        <taxon>Candidatus Caccosoma</taxon>
    </lineage>
</organism>
<keyword evidence="5" id="KW-0573">Peptidoglycan synthesis</keyword>
<dbReference type="InterPro" id="IPR018044">
    <property type="entry name" value="Peptidase_S11"/>
</dbReference>
<dbReference type="GO" id="GO:0006508">
    <property type="term" value="P:proteolysis"/>
    <property type="evidence" value="ECO:0007669"/>
    <property type="project" value="InterPro"/>
</dbReference>